<sequence length="27" mass="2729">MAAPSPQTHTSCPAPPACVLPSPRGRV</sequence>
<accession>A0A5B7K4G6</accession>
<name>A0A5B7K4G6_PORTR</name>
<dbReference type="EMBL" id="VSRR010118704">
    <property type="protein sequence ID" value="MPC99514.1"/>
    <property type="molecule type" value="Genomic_DNA"/>
</dbReference>
<feature type="region of interest" description="Disordered" evidence="1">
    <location>
        <begin position="1"/>
        <end position="27"/>
    </location>
</feature>
<dbReference type="Proteomes" id="UP000324222">
    <property type="component" value="Unassembled WGS sequence"/>
</dbReference>
<reference evidence="2 3" key="1">
    <citation type="submission" date="2019-05" db="EMBL/GenBank/DDBJ databases">
        <title>Another draft genome of Portunus trituberculatus and its Hox gene families provides insights of decapod evolution.</title>
        <authorList>
            <person name="Jeong J.-H."/>
            <person name="Song I."/>
            <person name="Kim S."/>
            <person name="Choi T."/>
            <person name="Kim D."/>
            <person name="Ryu S."/>
            <person name="Kim W."/>
        </authorList>
    </citation>
    <scope>NUCLEOTIDE SEQUENCE [LARGE SCALE GENOMIC DNA]</scope>
    <source>
        <tissue evidence="2">Muscle</tissue>
    </source>
</reference>
<organism evidence="2 3">
    <name type="scientific">Portunus trituberculatus</name>
    <name type="common">Swimming crab</name>
    <name type="synonym">Neptunus trituberculatus</name>
    <dbReference type="NCBI Taxonomy" id="210409"/>
    <lineage>
        <taxon>Eukaryota</taxon>
        <taxon>Metazoa</taxon>
        <taxon>Ecdysozoa</taxon>
        <taxon>Arthropoda</taxon>
        <taxon>Crustacea</taxon>
        <taxon>Multicrustacea</taxon>
        <taxon>Malacostraca</taxon>
        <taxon>Eumalacostraca</taxon>
        <taxon>Eucarida</taxon>
        <taxon>Decapoda</taxon>
        <taxon>Pleocyemata</taxon>
        <taxon>Brachyura</taxon>
        <taxon>Eubrachyura</taxon>
        <taxon>Portunoidea</taxon>
        <taxon>Portunidae</taxon>
        <taxon>Portuninae</taxon>
        <taxon>Portunus</taxon>
    </lineage>
</organism>
<keyword evidence="3" id="KW-1185">Reference proteome</keyword>
<evidence type="ECO:0000256" key="1">
    <source>
        <dbReference type="SAM" id="MobiDB-lite"/>
    </source>
</evidence>
<comment type="caution">
    <text evidence="2">The sequence shown here is derived from an EMBL/GenBank/DDBJ whole genome shotgun (WGS) entry which is preliminary data.</text>
</comment>
<evidence type="ECO:0000313" key="3">
    <source>
        <dbReference type="Proteomes" id="UP000324222"/>
    </source>
</evidence>
<gene>
    <name evidence="2" type="ORF">E2C01_094933</name>
</gene>
<feature type="compositionally biased region" description="Polar residues" evidence="1">
    <location>
        <begin position="1"/>
        <end position="11"/>
    </location>
</feature>
<evidence type="ECO:0000313" key="2">
    <source>
        <dbReference type="EMBL" id="MPC99514.1"/>
    </source>
</evidence>
<protein>
    <submittedName>
        <fullName evidence="2">Uncharacterized protein</fullName>
    </submittedName>
</protein>
<proteinExistence type="predicted"/>
<dbReference type="AlphaFoldDB" id="A0A5B7K4G6"/>